<evidence type="ECO:0000313" key="1">
    <source>
        <dbReference type="EMBL" id="KAK7500914.1"/>
    </source>
</evidence>
<sequence>MKIMLFTSIYEALRERIIQILKHLLALYSGMHASDHEKLHPRQIPSMYISCNFFLCIPSLFTLHKVCEHIHTQHAGRQETVQSRCQKLTQPRQPLLSAGTRDARAVVGTCSGLHEHCASGSRGTVCAHDQKRTFPSNRHPFAD</sequence>
<accession>A0ABD0LMS5</accession>
<proteinExistence type="predicted"/>
<name>A0ABD0LMS5_9CAEN</name>
<gene>
    <name evidence="1" type="ORF">BaRGS_00007794</name>
</gene>
<comment type="caution">
    <text evidence="1">The sequence shown here is derived from an EMBL/GenBank/DDBJ whole genome shotgun (WGS) entry which is preliminary data.</text>
</comment>
<dbReference type="Proteomes" id="UP001519460">
    <property type="component" value="Unassembled WGS sequence"/>
</dbReference>
<dbReference type="EMBL" id="JACVVK020000034">
    <property type="protein sequence ID" value="KAK7500914.1"/>
    <property type="molecule type" value="Genomic_DNA"/>
</dbReference>
<evidence type="ECO:0000313" key="2">
    <source>
        <dbReference type="Proteomes" id="UP001519460"/>
    </source>
</evidence>
<organism evidence="1 2">
    <name type="scientific">Batillaria attramentaria</name>
    <dbReference type="NCBI Taxonomy" id="370345"/>
    <lineage>
        <taxon>Eukaryota</taxon>
        <taxon>Metazoa</taxon>
        <taxon>Spiralia</taxon>
        <taxon>Lophotrochozoa</taxon>
        <taxon>Mollusca</taxon>
        <taxon>Gastropoda</taxon>
        <taxon>Caenogastropoda</taxon>
        <taxon>Sorbeoconcha</taxon>
        <taxon>Cerithioidea</taxon>
        <taxon>Batillariidae</taxon>
        <taxon>Batillaria</taxon>
    </lineage>
</organism>
<keyword evidence="2" id="KW-1185">Reference proteome</keyword>
<dbReference type="AlphaFoldDB" id="A0ABD0LMS5"/>
<reference evidence="1 2" key="1">
    <citation type="journal article" date="2023" name="Sci. Data">
        <title>Genome assembly of the Korean intertidal mud-creeper Batillaria attramentaria.</title>
        <authorList>
            <person name="Patra A.K."/>
            <person name="Ho P.T."/>
            <person name="Jun S."/>
            <person name="Lee S.J."/>
            <person name="Kim Y."/>
            <person name="Won Y.J."/>
        </authorList>
    </citation>
    <scope>NUCLEOTIDE SEQUENCE [LARGE SCALE GENOMIC DNA]</scope>
    <source>
        <strain evidence="1">Wonlab-2016</strain>
    </source>
</reference>
<protein>
    <submittedName>
        <fullName evidence="1">Uncharacterized protein</fullName>
    </submittedName>
</protein>